<accession>A0ABS1TJK9</accession>
<name>A0ABS1TJK9_9BACI</name>
<proteinExistence type="predicted"/>
<evidence type="ECO:0000313" key="2">
    <source>
        <dbReference type="EMBL" id="MBL4951467.1"/>
    </source>
</evidence>
<dbReference type="EMBL" id="JAESWB010000033">
    <property type="protein sequence ID" value="MBL4951467.1"/>
    <property type="molecule type" value="Genomic_DNA"/>
</dbReference>
<comment type="caution">
    <text evidence="2">The sequence shown here is derived from an EMBL/GenBank/DDBJ whole genome shotgun (WGS) entry which is preliminary data.</text>
</comment>
<feature type="non-terminal residue" evidence="2">
    <location>
        <position position="1"/>
    </location>
</feature>
<keyword evidence="1" id="KW-0812">Transmembrane</keyword>
<evidence type="ECO:0000256" key="1">
    <source>
        <dbReference type="SAM" id="Phobius"/>
    </source>
</evidence>
<sequence length="52" mass="6054">MYEQEVEYELKTLAGRIEPILIMFIGVLILMLALGVFVPMWDMGQVQLRQAR</sequence>
<evidence type="ECO:0000313" key="3">
    <source>
        <dbReference type="Proteomes" id="UP000623967"/>
    </source>
</evidence>
<reference evidence="2 3" key="1">
    <citation type="submission" date="2021-01" db="EMBL/GenBank/DDBJ databases">
        <title>Genome public.</title>
        <authorList>
            <person name="Liu C."/>
            <person name="Sun Q."/>
        </authorList>
    </citation>
    <scope>NUCLEOTIDE SEQUENCE [LARGE SCALE GENOMIC DNA]</scope>
    <source>
        <strain evidence="2 3">YIM B02564</strain>
    </source>
</reference>
<keyword evidence="3" id="KW-1185">Reference proteome</keyword>
<keyword evidence="1" id="KW-0472">Membrane</keyword>
<keyword evidence="1" id="KW-1133">Transmembrane helix</keyword>
<feature type="transmembrane region" description="Helical" evidence="1">
    <location>
        <begin position="20"/>
        <end position="41"/>
    </location>
</feature>
<organism evidence="2 3">
    <name type="scientific">Neobacillus paridis</name>
    <dbReference type="NCBI Taxonomy" id="2803862"/>
    <lineage>
        <taxon>Bacteria</taxon>
        <taxon>Bacillati</taxon>
        <taxon>Bacillota</taxon>
        <taxon>Bacilli</taxon>
        <taxon>Bacillales</taxon>
        <taxon>Bacillaceae</taxon>
        <taxon>Neobacillus</taxon>
    </lineage>
</organism>
<gene>
    <name evidence="2" type="ORF">JK635_04325</name>
</gene>
<protein>
    <submittedName>
        <fullName evidence="2">Type II secretion system F family protein</fullName>
    </submittedName>
</protein>
<dbReference type="Proteomes" id="UP000623967">
    <property type="component" value="Unassembled WGS sequence"/>
</dbReference>